<evidence type="ECO:0000313" key="1">
    <source>
        <dbReference type="EMBL" id="KAK9886702.1"/>
    </source>
</evidence>
<protein>
    <submittedName>
        <fullName evidence="1">Uncharacterized protein</fullName>
    </submittedName>
</protein>
<dbReference type="AlphaFoldDB" id="A0AAW1V1S9"/>
<proteinExistence type="predicted"/>
<reference evidence="1 2" key="1">
    <citation type="submission" date="2023-03" db="EMBL/GenBank/DDBJ databases">
        <title>Genome insight into feeding habits of ladybird beetles.</title>
        <authorList>
            <person name="Li H.-S."/>
            <person name="Huang Y.-H."/>
            <person name="Pang H."/>
        </authorList>
    </citation>
    <scope>NUCLEOTIDE SEQUENCE [LARGE SCALE GENOMIC DNA]</scope>
    <source>
        <strain evidence="1">SYSU_2023b</strain>
        <tissue evidence="1">Whole body</tissue>
    </source>
</reference>
<accession>A0AAW1V1S9</accession>
<name>A0AAW1V1S9_9CUCU</name>
<keyword evidence="2" id="KW-1185">Reference proteome</keyword>
<comment type="caution">
    <text evidence="1">The sequence shown here is derived from an EMBL/GenBank/DDBJ whole genome shotgun (WGS) entry which is preliminary data.</text>
</comment>
<sequence>MLSLSVLVHNLTLHTQELKPDWLELNELKQVGNSRTPSYYYEQTPIYQRSNFRLIACESTKSHENALAVLWLFVIKIEI</sequence>
<dbReference type="EMBL" id="JARQZJ010000101">
    <property type="protein sequence ID" value="KAK9886702.1"/>
    <property type="molecule type" value="Genomic_DNA"/>
</dbReference>
<organism evidence="1 2">
    <name type="scientific">Henosepilachna vigintioctopunctata</name>
    <dbReference type="NCBI Taxonomy" id="420089"/>
    <lineage>
        <taxon>Eukaryota</taxon>
        <taxon>Metazoa</taxon>
        <taxon>Ecdysozoa</taxon>
        <taxon>Arthropoda</taxon>
        <taxon>Hexapoda</taxon>
        <taxon>Insecta</taxon>
        <taxon>Pterygota</taxon>
        <taxon>Neoptera</taxon>
        <taxon>Endopterygota</taxon>
        <taxon>Coleoptera</taxon>
        <taxon>Polyphaga</taxon>
        <taxon>Cucujiformia</taxon>
        <taxon>Coccinelloidea</taxon>
        <taxon>Coccinellidae</taxon>
        <taxon>Epilachninae</taxon>
        <taxon>Epilachnini</taxon>
        <taxon>Henosepilachna</taxon>
    </lineage>
</organism>
<evidence type="ECO:0000313" key="2">
    <source>
        <dbReference type="Proteomes" id="UP001431783"/>
    </source>
</evidence>
<gene>
    <name evidence="1" type="ORF">WA026_017620</name>
</gene>
<dbReference type="Proteomes" id="UP001431783">
    <property type="component" value="Unassembled WGS sequence"/>
</dbReference>